<organism evidence="2 3">
    <name type="scientific">Batillaria attramentaria</name>
    <dbReference type="NCBI Taxonomy" id="370345"/>
    <lineage>
        <taxon>Eukaryota</taxon>
        <taxon>Metazoa</taxon>
        <taxon>Spiralia</taxon>
        <taxon>Lophotrochozoa</taxon>
        <taxon>Mollusca</taxon>
        <taxon>Gastropoda</taxon>
        <taxon>Caenogastropoda</taxon>
        <taxon>Sorbeoconcha</taxon>
        <taxon>Cerithioidea</taxon>
        <taxon>Batillariidae</taxon>
        <taxon>Batillaria</taxon>
    </lineage>
</organism>
<feature type="non-terminal residue" evidence="2">
    <location>
        <position position="1"/>
    </location>
</feature>
<feature type="compositionally biased region" description="Low complexity" evidence="1">
    <location>
        <begin position="204"/>
        <end position="215"/>
    </location>
</feature>
<protein>
    <submittedName>
        <fullName evidence="2">Uncharacterized protein</fullName>
    </submittedName>
</protein>
<reference evidence="2 3" key="1">
    <citation type="journal article" date="2023" name="Sci. Data">
        <title>Genome assembly of the Korean intertidal mud-creeper Batillaria attramentaria.</title>
        <authorList>
            <person name="Patra A.K."/>
            <person name="Ho P.T."/>
            <person name="Jun S."/>
            <person name="Lee S.J."/>
            <person name="Kim Y."/>
            <person name="Won Y.J."/>
        </authorList>
    </citation>
    <scope>NUCLEOTIDE SEQUENCE [LARGE SCALE GENOMIC DNA]</scope>
    <source>
        <strain evidence="2">Wonlab-2016</strain>
    </source>
</reference>
<comment type="caution">
    <text evidence="2">The sequence shown here is derived from an EMBL/GenBank/DDBJ whole genome shotgun (WGS) entry which is preliminary data.</text>
</comment>
<feature type="region of interest" description="Disordered" evidence="1">
    <location>
        <begin position="190"/>
        <end position="225"/>
    </location>
</feature>
<dbReference type="AlphaFoldDB" id="A0ABD0K5S5"/>
<accession>A0ABD0K5S5</accession>
<evidence type="ECO:0000313" key="3">
    <source>
        <dbReference type="Proteomes" id="UP001519460"/>
    </source>
</evidence>
<dbReference type="EMBL" id="JACVVK020000239">
    <property type="protein sequence ID" value="KAK7482750.1"/>
    <property type="molecule type" value="Genomic_DNA"/>
</dbReference>
<keyword evidence="3" id="KW-1185">Reference proteome</keyword>
<sequence length="265" mass="29963">LDQEVRQCFRQMGWPYNPYPSNNYVNHYNYGGGGSRWGGRGFWFFDDRRRQLANTVGDNSLQFLHKKHQWLMQESVRCQEALAARTPAPPPRFIEMERRLQQRIDELGRLLRQCLRLGGFSFLRVAKKKRETAQQRIEMLQSTKLLFEAEVANCFKGIGRLPNGDPTPTPNNGFPSMDCLLPCSLGLRSPDSSLSEDSDENQVTTTAAPETTMTPDCEDSGSGRSCAVPDCPPQDQLPQFPCPLTPFTCCQVGQEVMQAAQRAMH</sequence>
<evidence type="ECO:0000313" key="2">
    <source>
        <dbReference type="EMBL" id="KAK7482750.1"/>
    </source>
</evidence>
<feature type="non-terminal residue" evidence="2">
    <location>
        <position position="265"/>
    </location>
</feature>
<dbReference type="Proteomes" id="UP001519460">
    <property type="component" value="Unassembled WGS sequence"/>
</dbReference>
<name>A0ABD0K5S5_9CAEN</name>
<evidence type="ECO:0000256" key="1">
    <source>
        <dbReference type="SAM" id="MobiDB-lite"/>
    </source>
</evidence>
<proteinExistence type="predicted"/>
<gene>
    <name evidence="2" type="ORF">BaRGS_00026048</name>
</gene>